<accession>A0A6A1VW57</accession>
<name>A0A6A1VW57_9ROSI</name>
<comment type="subcellular location">
    <subcellularLocation>
        <location evidence="1">Nucleus</location>
    </subcellularLocation>
</comment>
<feature type="domain" description="RING-type" evidence="5">
    <location>
        <begin position="73"/>
        <end position="104"/>
    </location>
</feature>
<evidence type="ECO:0000256" key="1">
    <source>
        <dbReference type="ARBA" id="ARBA00004123"/>
    </source>
</evidence>
<proteinExistence type="predicted"/>
<evidence type="ECO:0000256" key="3">
    <source>
        <dbReference type="PROSITE-ProRule" id="PRU00175"/>
    </source>
</evidence>
<comment type="caution">
    <text evidence="6">The sequence shown here is derived from an EMBL/GenBank/DDBJ whole genome shotgun (WGS) entry which is preliminary data.</text>
</comment>
<dbReference type="EMBL" id="RXIC02000022">
    <property type="protein sequence ID" value="KAB1216985.1"/>
    <property type="molecule type" value="Genomic_DNA"/>
</dbReference>
<dbReference type="InterPro" id="IPR025151">
    <property type="entry name" value="ELYS_dom"/>
</dbReference>
<dbReference type="PANTHER" id="PTHR47358:SF2">
    <property type="entry name" value="E3 UBIQUITIN-PROTEIN LIGASE HOS1"/>
    <property type="match status" value="1"/>
</dbReference>
<keyword evidence="3" id="KW-0479">Metal-binding</keyword>
<evidence type="ECO:0000259" key="5">
    <source>
        <dbReference type="PROSITE" id="PS50089"/>
    </source>
</evidence>
<feature type="region of interest" description="Disordered" evidence="4">
    <location>
        <begin position="1"/>
        <end position="35"/>
    </location>
</feature>
<sequence length="1001" mass="113500">MDRRFNGPTSPSTSIVGAAADGVTRSASTPPQPDYSSRAVQEALEHLASIDLFELCDEAKVERCRATRDLRSCGRYVHNVLISCGHASLCEECSQRCDLCPICRIPLPRSGNKLGLRLYYECIQAGLISKRGDERFQEIEDGDKSLSKEDGDKQLTADVQRLYSLFDVALENNLVSLICHYVTDVCMDESAVSSDPVIAFLLDEVVVKDWCKRTFRNIIIQLQEIYNLEVEGMKSKLSLLLKCSVQLAGICNVLEVLESSFKGTLSAQLHDLHHLQENILKTKQHLEIMMWCIRHQFLENITSRYTSFTSWRSLVREHKSAAIKRSWPDVVNYSEDPTIQDGSLFIEDALLNLDIEQENTQEKQEELEVASLLKSGDLSIFRFKMEEVAGCYPFENLRTAVDILFLCGSSDLVIAKQAIFLYYLFDRHWRMPDETWRHIVEDFAATFYITRHSLLESLVFYLLDDHTDEALQEACCLLPEISGPATHPKIAQVLLERNNPDTALMVLRWSGCDSGFKMVSLREAVSAVRVRVECGLLTEAFTHQRMLCTKVREKKLKPGPPGNESANLKVEFRNWMEWVEILVTEICCLCIRRNLIDRMIELPWNSDEEKHIHKCLLDFAIEDPSTTTGCLLVVFFLQRYRYTEAYQVDLKLQTVEQEFILKSPVGEEVLSRMRSASHRRARLIDNCMELLPEVHRQQIKSGKVPEIAVSSGEEVEMAAKSDLPEVQEPTLTSSLILPSTDSYAFSRQPVSETPTRLLGSVNNHRSGFVNYGSPSIVHERASRPISSIKKDVKFDDSSTPGPRRISPLNTSSLREINKGAYSNLRDASPEREQNGFIKRFQKITPPYSYRDSSNRLSTPSGNHGLSKDSAGGLSTNLSGKRIQSDRDYRHWNVISSEDQMDISWGHGEKDFAAEANTMNGGPRWRSDETSDEEEELSPGESMGMGYTTARRNRRSRLARRMLQGMVWKKEGRPELVLKQSSLSREGVLVLELCSFHGRGSG</sequence>
<dbReference type="InterPro" id="IPR044718">
    <property type="entry name" value="HOS1"/>
</dbReference>
<keyword evidence="2" id="KW-0539">Nucleus</keyword>
<dbReference type="Pfam" id="PF13934">
    <property type="entry name" value="ELYS"/>
    <property type="match status" value="1"/>
</dbReference>
<feature type="region of interest" description="Disordered" evidence="4">
    <location>
        <begin position="840"/>
        <end position="878"/>
    </location>
</feature>
<dbReference type="Proteomes" id="UP000516437">
    <property type="component" value="Chromosome 4"/>
</dbReference>
<protein>
    <submittedName>
        <fullName evidence="6">E3 ubiquitin-protein ligase HOS1</fullName>
    </submittedName>
</protein>
<dbReference type="GO" id="GO:0008270">
    <property type="term" value="F:zinc ion binding"/>
    <property type="evidence" value="ECO:0007669"/>
    <property type="project" value="UniProtKB-KW"/>
</dbReference>
<dbReference type="PANTHER" id="PTHR47358">
    <property type="entry name" value="E3 UBIQUITIN-PROTEIN LIGASE HOS1"/>
    <property type="match status" value="1"/>
</dbReference>
<feature type="compositionally biased region" description="Polar residues" evidence="4">
    <location>
        <begin position="25"/>
        <end position="35"/>
    </location>
</feature>
<dbReference type="AlphaFoldDB" id="A0A6A1VW57"/>
<feature type="region of interest" description="Disordered" evidence="4">
    <location>
        <begin position="914"/>
        <end position="948"/>
    </location>
</feature>
<dbReference type="GO" id="GO:0004842">
    <property type="term" value="F:ubiquitin-protein transferase activity"/>
    <property type="evidence" value="ECO:0007669"/>
    <property type="project" value="InterPro"/>
</dbReference>
<dbReference type="OrthoDB" id="20729at2759"/>
<evidence type="ECO:0000256" key="4">
    <source>
        <dbReference type="SAM" id="MobiDB-lite"/>
    </source>
</evidence>
<evidence type="ECO:0000313" key="7">
    <source>
        <dbReference type="Proteomes" id="UP000516437"/>
    </source>
</evidence>
<keyword evidence="3" id="KW-0862">Zinc</keyword>
<evidence type="ECO:0000256" key="2">
    <source>
        <dbReference type="ARBA" id="ARBA00023242"/>
    </source>
</evidence>
<reference evidence="6 7" key="1">
    <citation type="journal article" date="2019" name="Plant Biotechnol. J.">
        <title>The red bayberry genome and genetic basis of sex determination.</title>
        <authorList>
            <person name="Jia H.M."/>
            <person name="Jia H.J."/>
            <person name="Cai Q.L."/>
            <person name="Wang Y."/>
            <person name="Zhao H.B."/>
            <person name="Yang W.F."/>
            <person name="Wang G.Y."/>
            <person name="Li Y.H."/>
            <person name="Zhan D.L."/>
            <person name="Shen Y.T."/>
            <person name="Niu Q.F."/>
            <person name="Chang L."/>
            <person name="Qiu J."/>
            <person name="Zhao L."/>
            <person name="Xie H.B."/>
            <person name="Fu W.Y."/>
            <person name="Jin J."/>
            <person name="Li X.W."/>
            <person name="Jiao Y."/>
            <person name="Zhou C.C."/>
            <person name="Tu T."/>
            <person name="Chai C.Y."/>
            <person name="Gao J.L."/>
            <person name="Fan L.J."/>
            <person name="van de Weg E."/>
            <person name="Wang J.Y."/>
            <person name="Gao Z.S."/>
        </authorList>
    </citation>
    <scope>NUCLEOTIDE SEQUENCE [LARGE SCALE GENOMIC DNA]</scope>
    <source>
        <tissue evidence="6">Leaves</tissue>
    </source>
</reference>
<dbReference type="PROSITE" id="PS50089">
    <property type="entry name" value="ZF_RING_2"/>
    <property type="match status" value="1"/>
</dbReference>
<gene>
    <name evidence="6" type="ORF">CJ030_MR4G021336</name>
</gene>
<organism evidence="6 7">
    <name type="scientific">Morella rubra</name>
    <name type="common">Chinese bayberry</name>
    <dbReference type="NCBI Taxonomy" id="262757"/>
    <lineage>
        <taxon>Eukaryota</taxon>
        <taxon>Viridiplantae</taxon>
        <taxon>Streptophyta</taxon>
        <taxon>Embryophyta</taxon>
        <taxon>Tracheophyta</taxon>
        <taxon>Spermatophyta</taxon>
        <taxon>Magnoliopsida</taxon>
        <taxon>eudicotyledons</taxon>
        <taxon>Gunneridae</taxon>
        <taxon>Pentapetalae</taxon>
        <taxon>rosids</taxon>
        <taxon>fabids</taxon>
        <taxon>Fagales</taxon>
        <taxon>Myricaceae</taxon>
        <taxon>Morella</taxon>
    </lineage>
</organism>
<dbReference type="GO" id="GO:0016567">
    <property type="term" value="P:protein ubiquitination"/>
    <property type="evidence" value="ECO:0007669"/>
    <property type="project" value="InterPro"/>
</dbReference>
<evidence type="ECO:0000313" key="6">
    <source>
        <dbReference type="EMBL" id="KAB1216985.1"/>
    </source>
</evidence>
<dbReference type="InterPro" id="IPR001841">
    <property type="entry name" value="Znf_RING"/>
</dbReference>
<dbReference type="GO" id="GO:0005634">
    <property type="term" value="C:nucleus"/>
    <property type="evidence" value="ECO:0007669"/>
    <property type="project" value="UniProtKB-SubCell"/>
</dbReference>
<feature type="compositionally biased region" description="Polar residues" evidence="4">
    <location>
        <begin position="850"/>
        <end position="863"/>
    </location>
</feature>
<keyword evidence="7" id="KW-1185">Reference proteome</keyword>
<keyword evidence="3" id="KW-0863">Zinc-finger</keyword>